<dbReference type="Proteomes" id="UP000029082">
    <property type="component" value="Unassembled WGS sequence"/>
</dbReference>
<dbReference type="InterPro" id="IPR006060">
    <property type="entry name" value="Maltose/Cyclodextrin-bd"/>
</dbReference>
<dbReference type="PROSITE" id="PS51257">
    <property type="entry name" value="PROKAR_LIPOPROTEIN"/>
    <property type="match status" value="1"/>
</dbReference>
<evidence type="ECO:0000313" key="8">
    <source>
        <dbReference type="Proteomes" id="UP000029082"/>
    </source>
</evidence>
<evidence type="ECO:0000256" key="3">
    <source>
        <dbReference type="ARBA" id="ARBA00022597"/>
    </source>
</evidence>
<evidence type="ECO:0000313" key="7">
    <source>
        <dbReference type="EMBL" id="KFI79274.1"/>
    </source>
</evidence>
<dbReference type="GO" id="GO:1901982">
    <property type="term" value="F:maltose binding"/>
    <property type="evidence" value="ECO:0007669"/>
    <property type="project" value="TreeGrafter"/>
</dbReference>
<dbReference type="SUPFAM" id="SSF53850">
    <property type="entry name" value="Periplasmic binding protein-like II"/>
    <property type="match status" value="1"/>
</dbReference>
<sequence length="426" mass="44646">MRRLKLTMCSMVAVVSLAVAGCGGESSQSVSSTTTDSGASSSSGSVTRANADLVIWADQKRADALESVAKNFGKKNGITVAVQAVATNLDTNFITADAAGNGPDIVVQGDDKVSSFVQNGSIKPVQLSESQKDKFVANYLKTVTYQNQTWAVPYAAEGLVLIRNTKLAPNAPETFDDLISTGESLVESGKADKPLALQVGDTGDAFHMQPLFSSFGGYLFGEKSDGSVDTSDIGLDKAGAIAFAKEISKLGEKGSKVLTRSIDSNNSISLFTQGRIPYLISGSWALSDIKKAGISYELTTIPGFSGKEPARPFLSVQAFYVAAHGKNTSLAEEFVDNVVSESQTQKTLYDAEPRPPALKSLLKTESAKNKDTAVLAESAATAIPRPKINGLVWSDPLGKAEAAIIGGADPVSTMQSAAKTVAKSLK</sequence>
<dbReference type="GO" id="GO:0055052">
    <property type="term" value="C:ATP-binding cassette (ABC) transporter complex, substrate-binding subunit-containing"/>
    <property type="evidence" value="ECO:0007669"/>
    <property type="project" value="TreeGrafter"/>
</dbReference>
<dbReference type="GO" id="GO:0015144">
    <property type="term" value="F:carbohydrate transmembrane transporter activity"/>
    <property type="evidence" value="ECO:0007669"/>
    <property type="project" value="InterPro"/>
</dbReference>
<evidence type="ECO:0000256" key="5">
    <source>
        <dbReference type="SAM" id="MobiDB-lite"/>
    </source>
</evidence>
<keyword evidence="2" id="KW-0813">Transport</keyword>
<organism evidence="7 8">
    <name type="scientific">Bifidobacterium mongoliense DSM 21395</name>
    <dbReference type="NCBI Taxonomy" id="1437603"/>
    <lineage>
        <taxon>Bacteria</taxon>
        <taxon>Bacillati</taxon>
        <taxon>Actinomycetota</taxon>
        <taxon>Actinomycetes</taxon>
        <taxon>Bifidobacteriales</taxon>
        <taxon>Bifidobacteriaceae</taxon>
        <taxon>Bifidobacterium</taxon>
    </lineage>
</organism>
<evidence type="ECO:0000256" key="1">
    <source>
        <dbReference type="ARBA" id="ARBA00008520"/>
    </source>
</evidence>
<keyword evidence="8" id="KW-1185">Reference proteome</keyword>
<evidence type="ECO:0000256" key="4">
    <source>
        <dbReference type="ARBA" id="ARBA00022729"/>
    </source>
</evidence>
<proteinExistence type="inferred from homology"/>
<dbReference type="GO" id="GO:0015768">
    <property type="term" value="P:maltose transport"/>
    <property type="evidence" value="ECO:0007669"/>
    <property type="project" value="TreeGrafter"/>
</dbReference>
<dbReference type="GeneID" id="93095114"/>
<keyword evidence="4 6" id="KW-0732">Signal</keyword>
<accession>A0A087C7M4</accession>
<feature type="signal peptide" evidence="6">
    <location>
        <begin position="1"/>
        <end position="20"/>
    </location>
</feature>
<dbReference type="Gene3D" id="3.40.190.10">
    <property type="entry name" value="Periplasmic binding protein-like II"/>
    <property type="match status" value="2"/>
</dbReference>
<dbReference type="PANTHER" id="PTHR30061:SF50">
    <property type="entry name" value="MALTOSE_MALTODEXTRIN-BINDING PERIPLASMIC PROTEIN"/>
    <property type="match status" value="1"/>
</dbReference>
<dbReference type="GO" id="GO:0042956">
    <property type="term" value="P:maltodextrin transmembrane transport"/>
    <property type="evidence" value="ECO:0007669"/>
    <property type="project" value="TreeGrafter"/>
</dbReference>
<dbReference type="PANTHER" id="PTHR30061">
    <property type="entry name" value="MALTOSE-BINDING PERIPLASMIC PROTEIN"/>
    <property type="match status" value="1"/>
</dbReference>
<reference evidence="7 8" key="1">
    <citation type="submission" date="2014-03" db="EMBL/GenBank/DDBJ databases">
        <title>Genomics of Bifidobacteria.</title>
        <authorList>
            <person name="Ventura M."/>
            <person name="Milani C."/>
            <person name="Lugli G.A."/>
        </authorList>
    </citation>
    <scope>NUCLEOTIDE SEQUENCE [LARGE SCALE GENOMIC DNA]</scope>
    <source>
        <strain evidence="7 8">DSM 21395</strain>
    </source>
</reference>
<dbReference type="EMBL" id="JGZE01000002">
    <property type="protein sequence ID" value="KFI79274.1"/>
    <property type="molecule type" value="Genomic_DNA"/>
</dbReference>
<dbReference type="eggNOG" id="COG2182">
    <property type="taxonomic scope" value="Bacteria"/>
</dbReference>
<protein>
    <submittedName>
        <fullName evidence="7">Carbohydrate ABC transporter substrate-binding protein</fullName>
    </submittedName>
</protein>
<comment type="caution">
    <text evidence="7">The sequence shown here is derived from an EMBL/GenBank/DDBJ whole genome shotgun (WGS) entry which is preliminary data.</text>
</comment>
<evidence type="ECO:0000256" key="6">
    <source>
        <dbReference type="SAM" id="SignalP"/>
    </source>
</evidence>
<dbReference type="Pfam" id="PF13416">
    <property type="entry name" value="SBP_bac_8"/>
    <property type="match status" value="1"/>
</dbReference>
<dbReference type="PRINTS" id="PR00181">
    <property type="entry name" value="MALTOSEBP"/>
</dbReference>
<feature type="region of interest" description="Disordered" evidence="5">
    <location>
        <begin position="23"/>
        <end position="45"/>
    </location>
</feature>
<keyword evidence="3" id="KW-0762">Sugar transport</keyword>
<gene>
    <name evidence="7" type="ORF">BMON_0481</name>
</gene>
<name>A0A087C7M4_9BIFI</name>
<dbReference type="AlphaFoldDB" id="A0A087C7M4"/>
<feature type="chain" id="PRO_5038858768" evidence="6">
    <location>
        <begin position="21"/>
        <end position="426"/>
    </location>
</feature>
<comment type="similarity">
    <text evidence="1">Belongs to the bacterial solute-binding protein 1 family.</text>
</comment>
<dbReference type="RefSeq" id="WP_051917782.1">
    <property type="nucleotide sequence ID" value="NZ_JDUO01000023.1"/>
</dbReference>
<dbReference type="STRING" id="1437603.GCA_000771525_00915"/>
<dbReference type="InterPro" id="IPR006059">
    <property type="entry name" value="SBP"/>
</dbReference>
<evidence type="ECO:0000256" key="2">
    <source>
        <dbReference type="ARBA" id="ARBA00022448"/>
    </source>
</evidence>
<feature type="compositionally biased region" description="Low complexity" evidence="5">
    <location>
        <begin position="26"/>
        <end position="45"/>
    </location>
</feature>